<accession>A0AAP0BXV4</accession>
<dbReference type="EMBL" id="JBBWWQ010000003">
    <property type="protein sequence ID" value="KAK8951949.1"/>
    <property type="molecule type" value="Genomic_DNA"/>
</dbReference>
<evidence type="ECO:0000313" key="3">
    <source>
        <dbReference type="Proteomes" id="UP001418222"/>
    </source>
</evidence>
<feature type="region of interest" description="Disordered" evidence="1">
    <location>
        <begin position="74"/>
        <end position="94"/>
    </location>
</feature>
<protein>
    <submittedName>
        <fullName evidence="2">Uncharacterized protein</fullName>
    </submittedName>
</protein>
<evidence type="ECO:0000313" key="2">
    <source>
        <dbReference type="EMBL" id="KAK8951949.1"/>
    </source>
</evidence>
<comment type="caution">
    <text evidence="2">The sequence shown here is derived from an EMBL/GenBank/DDBJ whole genome shotgun (WGS) entry which is preliminary data.</text>
</comment>
<dbReference type="AlphaFoldDB" id="A0AAP0BXV4"/>
<name>A0AAP0BXV4_9ASPA</name>
<proteinExistence type="predicted"/>
<evidence type="ECO:0000256" key="1">
    <source>
        <dbReference type="SAM" id="MobiDB-lite"/>
    </source>
</evidence>
<reference evidence="2 3" key="1">
    <citation type="journal article" date="2022" name="Nat. Plants">
        <title>Genomes of leafy and leafless Platanthera orchids illuminate the evolution of mycoheterotrophy.</title>
        <authorList>
            <person name="Li M.H."/>
            <person name="Liu K.W."/>
            <person name="Li Z."/>
            <person name="Lu H.C."/>
            <person name="Ye Q.L."/>
            <person name="Zhang D."/>
            <person name="Wang J.Y."/>
            <person name="Li Y.F."/>
            <person name="Zhong Z.M."/>
            <person name="Liu X."/>
            <person name="Yu X."/>
            <person name="Liu D.K."/>
            <person name="Tu X.D."/>
            <person name="Liu B."/>
            <person name="Hao Y."/>
            <person name="Liao X.Y."/>
            <person name="Jiang Y.T."/>
            <person name="Sun W.H."/>
            <person name="Chen J."/>
            <person name="Chen Y.Q."/>
            <person name="Ai Y."/>
            <person name="Zhai J.W."/>
            <person name="Wu S.S."/>
            <person name="Zhou Z."/>
            <person name="Hsiao Y.Y."/>
            <person name="Wu W.L."/>
            <person name="Chen Y.Y."/>
            <person name="Lin Y.F."/>
            <person name="Hsu J.L."/>
            <person name="Li C.Y."/>
            <person name="Wang Z.W."/>
            <person name="Zhao X."/>
            <person name="Zhong W.Y."/>
            <person name="Ma X.K."/>
            <person name="Ma L."/>
            <person name="Huang J."/>
            <person name="Chen G.Z."/>
            <person name="Huang M.Z."/>
            <person name="Huang L."/>
            <person name="Peng D.H."/>
            <person name="Luo Y.B."/>
            <person name="Zou S.Q."/>
            <person name="Chen S.P."/>
            <person name="Lan S."/>
            <person name="Tsai W.C."/>
            <person name="Van de Peer Y."/>
            <person name="Liu Z.J."/>
        </authorList>
    </citation>
    <scope>NUCLEOTIDE SEQUENCE [LARGE SCALE GENOMIC DNA]</scope>
    <source>
        <strain evidence="2">Lor287</strain>
    </source>
</reference>
<dbReference type="Proteomes" id="UP001418222">
    <property type="component" value="Unassembled WGS sequence"/>
</dbReference>
<organism evidence="2 3">
    <name type="scientific">Platanthera zijinensis</name>
    <dbReference type="NCBI Taxonomy" id="2320716"/>
    <lineage>
        <taxon>Eukaryota</taxon>
        <taxon>Viridiplantae</taxon>
        <taxon>Streptophyta</taxon>
        <taxon>Embryophyta</taxon>
        <taxon>Tracheophyta</taxon>
        <taxon>Spermatophyta</taxon>
        <taxon>Magnoliopsida</taxon>
        <taxon>Liliopsida</taxon>
        <taxon>Asparagales</taxon>
        <taxon>Orchidaceae</taxon>
        <taxon>Orchidoideae</taxon>
        <taxon>Orchideae</taxon>
        <taxon>Orchidinae</taxon>
        <taxon>Platanthera</taxon>
    </lineage>
</organism>
<sequence length="227" mass="24034">MVRGASARLIWKRTDGPGSFGSVGLETDVLGIVEPSMEEQPQRSVRLEMGQSSSGVHTAGTNRRLVVMTLQDVKVSPQSGGSGPKTPVVEKKKKKGGLTSKLVLTLPGVNATNYGDVHVDPSESSLPPTRRWRGASMQIWKIRTSPAQVEISLPLTRVLTGPQPHILHVARCSERSSYLSLSKAVPVLALLSTSSEPNTMGDPNSSLCWPSLAGGLDTKRGGSSGSS</sequence>
<keyword evidence="3" id="KW-1185">Reference proteome</keyword>
<gene>
    <name evidence="2" type="ORF">KSP39_PZI003745</name>
</gene>
<feature type="region of interest" description="Disordered" evidence="1">
    <location>
        <begin position="38"/>
        <end position="58"/>
    </location>
</feature>